<feature type="transmembrane region" description="Helical" evidence="2">
    <location>
        <begin position="102"/>
        <end position="119"/>
    </location>
</feature>
<accession>A0ABW9KX47</accession>
<sequence length="127" mass="14356">MEKECLQRMDSEEMSDRIKRARVACGISQESLGRALGVSRATVAHWERRAGFLPSTRRLGDISQILNVSVEWLTLGDAVENQRHAAAGFAFRRRDLEDRMIAISRNIPSSMLLVFVTLLESFGEYLS</sequence>
<name>A0ABW9KX47_XANCT</name>
<organism evidence="4 5">
    <name type="scientific">Xanthomonas translucens pv. translucens</name>
    <dbReference type="NCBI Taxonomy" id="134875"/>
    <lineage>
        <taxon>Bacteria</taxon>
        <taxon>Pseudomonadati</taxon>
        <taxon>Pseudomonadota</taxon>
        <taxon>Gammaproteobacteria</taxon>
        <taxon>Lysobacterales</taxon>
        <taxon>Lysobacteraceae</taxon>
        <taxon>Xanthomonas</taxon>
        <taxon>Xanthomonas translucens group</taxon>
    </lineage>
</organism>
<reference evidence="4 5" key="1">
    <citation type="submission" date="2024-12" db="EMBL/GenBank/DDBJ databases">
        <authorList>
            <person name="Alaofin S."/>
            <person name="Velasco D."/>
            <person name="Li D."/>
            <person name="Baldwin T."/>
            <person name="Liu Z."/>
            <person name="Schachterle J.K."/>
        </authorList>
    </citation>
    <scope>NUCLEOTIDE SEQUENCE [LARGE SCALE GENOMIC DNA]</scope>
    <source>
        <strain evidence="4 5">B1</strain>
    </source>
</reference>
<comment type="caution">
    <text evidence="4">The sequence shown here is derived from an EMBL/GenBank/DDBJ whole genome shotgun (WGS) entry which is preliminary data.</text>
</comment>
<dbReference type="PROSITE" id="PS50943">
    <property type="entry name" value="HTH_CROC1"/>
    <property type="match status" value="1"/>
</dbReference>
<dbReference type="InterPro" id="IPR001387">
    <property type="entry name" value="Cro/C1-type_HTH"/>
</dbReference>
<keyword evidence="2" id="KW-0472">Membrane</keyword>
<dbReference type="Gene3D" id="1.10.260.40">
    <property type="entry name" value="lambda repressor-like DNA-binding domains"/>
    <property type="match status" value="1"/>
</dbReference>
<dbReference type="Pfam" id="PF01381">
    <property type="entry name" value="HTH_3"/>
    <property type="match status" value="1"/>
</dbReference>
<evidence type="ECO:0000256" key="1">
    <source>
        <dbReference type="ARBA" id="ARBA00023125"/>
    </source>
</evidence>
<evidence type="ECO:0000256" key="2">
    <source>
        <dbReference type="SAM" id="Phobius"/>
    </source>
</evidence>
<dbReference type="SMART" id="SM00530">
    <property type="entry name" value="HTH_XRE"/>
    <property type="match status" value="1"/>
</dbReference>
<gene>
    <name evidence="4" type="ORF">ACK3FC_09420</name>
</gene>
<dbReference type="InterPro" id="IPR010982">
    <property type="entry name" value="Lambda_DNA-bd_dom_sf"/>
</dbReference>
<evidence type="ECO:0000313" key="4">
    <source>
        <dbReference type="EMBL" id="MFN6507436.1"/>
    </source>
</evidence>
<keyword evidence="1" id="KW-0238">DNA-binding</keyword>
<proteinExistence type="predicted"/>
<dbReference type="PANTHER" id="PTHR46558:SF4">
    <property type="entry name" value="DNA-BIDING PHAGE PROTEIN"/>
    <property type="match status" value="1"/>
</dbReference>
<dbReference type="EMBL" id="JBKAMQ010000002">
    <property type="protein sequence ID" value="MFN6507436.1"/>
    <property type="molecule type" value="Genomic_DNA"/>
</dbReference>
<keyword evidence="5" id="KW-1185">Reference proteome</keyword>
<evidence type="ECO:0000313" key="5">
    <source>
        <dbReference type="Proteomes" id="UP001635788"/>
    </source>
</evidence>
<dbReference type="Proteomes" id="UP001635788">
    <property type="component" value="Unassembled WGS sequence"/>
</dbReference>
<dbReference type="RefSeq" id="WP_081088121.1">
    <property type="nucleotide sequence ID" value="NZ_CP064001.1"/>
</dbReference>
<protein>
    <submittedName>
        <fullName evidence="4">Helix-turn-helix transcriptional regulator</fullName>
    </submittedName>
</protein>
<keyword evidence="2" id="KW-1133">Transmembrane helix</keyword>
<dbReference type="CDD" id="cd00093">
    <property type="entry name" value="HTH_XRE"/>
    <property type="match status" value="1"/>
</dbReference>
<evidence type="ECO:0000259" key="3">
    <source>
        <dbReference type="PROSITE" id="PS50943"/>
    </source>
</evidence>
<dbReference type="PANTHER" id="PTHR46558">
    <property type="entry name" value="TRACRIPTIONAL REGULATORY PROTEIN-RELATED-RELATED"/>
    <property type="match status" value="1"/>
</dbReference>
<keyword evidence="2" id="KW-0812">Transmembrane</keyword>
<dbReference type="SUPFAM" id="SSF47413">
    <property type="entry name" value="lambda repressor-like DNA-binding domains"/>
    <property type="match status" value="1"/>
</dbReference>
<feature type="domain" description="HTH cro/C1-type" evidence="3">
    <location>
        <begin position="18"/>
        <end position="73"/>
    </location>
</feature>